<protein>
    <recommendedName>
        <fullName evidence="3">Phytanoyl-CoA dioxygenase</fullName>
    </recommendedName>
</protein>
<dbReference type="RefSeq" id="WP_037485197.1">
    <property type="nucleotide sequence ID" value="NZ_AZRA01000118.1"/>
</dbReference>
<dbReference type="eggNOG" id="COG5285">
    <property type="taxonomic scope" value="Bacteria"/>
</dbReference>
<accession>A0A059KGW6</accession>
<keyword evidence="2" id="KW-1185">Reference proteome</keyword>
<gene>
    <name evidence="1" type="ORF">X805_37090</name>
</gene>
<dbReference type="PANTHER" id="PTHR31630:SF6">
    <property type="entry name" value="PHYTANOYL-COA DIOXYGENASE-RELATED"/>
    <property type="match status" value="1"/>
</dbReference>
<dbReference type="EMBL" id="AZRA01000118">
    <property type="protein sequence ID" value="KDB50722.1"/>
    <property type="molecule type" value="Genomic_DNA"/>
</dbReference>
<reference evidence="1 2" key="1">
    <citation type="journal article" date="2014" name="FEMS Microbiol. Ecol.">
        <title>Sphaerotilus natans encrusted with nanoball-shaped Fe(III) oxide minerals formed by nitrate-reducing mixotrophic Fe(II) oxidation.</title>
        <authorList>
            <person name="Park S."/>
            <person name="Kim D.H."/>
            <person name="Lee J.H."/>
            <person name="Hur H.G."/>
        </authorList>
    </citation>
    <scope>NUCLEOTIDE SEQUENCE [LARGE SCALE GENOMIC DNA]</scope>
    <source>
        <strain evidence="1 2">DSM 6575</strain>
    </source>
</reference>
<dbReference type="PANTHER" id="PTHR31630">
    <property type="entry name" value="PHYTANOYL-COA DIOXYGENASE-RELATED-RELATED"/>
    <property type="match status" value="1"/>
</dbReference>
<dbReference type="PATRIC" id="fig|1286631.3.peg.3612"/>
<dbReference type="Gene3D" id="2.60.120.620">
    <property type="entry name" value="q2cbj1_9rhob like domain"/>
    <property type="match status" value="1"/>
</dbReference>
<evidence type="ECO:0000313" key="1">
    <source>
        <dbReference type="EMBL" id="KDB50722.1"/>
    </source>
</evidence>
<dbReference type="SUPFAM" id="SSF51197">
    <property type="entry name" value="Clavaminate synthase-like"/>
    <property type="match status" value="1"/>
</dbReference>
<evidence type="ECO:0008006" key="3">
    <source>
        <dbReference type="Google" id="ProtNLM"/>
    </source>
</evidence>
<dbReference type="InterPro" id="IPR008775">
    <property type="entry name" value="Phytyl_CoA_dOase-like"/>
</dbReference>
<dbReference type="AlphaFoldDB" id="A0A059KGW6"/>
<organism evidence="1 2">
    <name type="scientific">Sphaerotilus natans subsp. natans DSM 6575</name>
    <dbReference type="NCBI Taxonomy" id="1286631"/>
    <lineage>
        <taxon>Bacteria</taxon>
        <taxon>Pseudomonadati</taxon>
        <taxon>Pseudomonadota</taxon>
        <taxon>Betaproteobacteria</taxon>
        <taxon>Burkholderiales</taxon>
        <taxon>Sphaerotilaceae</taxon>
        <taxon>Sphaerotilus</taxon>
    </lineage>
</organism>
<dbReference type="Pfam" id="PF05721">
    <property type="entry name" value="PhyH"/>
    <property type="match status" value="1"/>
</dbReference>
<dbReference type="GO" id="GO:0016706">
    <property type="term" value="F:2-oxoglutarate-dependent dioxygenase activity"/>
    <property type="evidence" value="ECO:0007669"/>
    <property type="project" value="UniProtKB-ARBA"/>
</dbReference>
<dbReference type="STRING" id="34103.SAMN05421778_12933"/>
<sequence>MNDRYRYGDQRPGNPSVAYAELPQLRELRKRLPLRVLSEDDFHHWQTRGFVIVRQAISAEQVRRTVEHLWRFQELDPDRPETWDAPERRSHAMAELNGSGMVETYHHQTLWDNRQTPRVYDAFVDLWDREDLWVTIDRANLNTPNRGQRAFAGFIHWDADTTLDPLPVNMQGVLALSDTNERVGGFQCVPDLFEHFETWRRQAPLDRHPWRPDMAALPWTTQFVPLQAGDLLIFNSLLAHGIRPNTSERDVRLAQYIAFTPADESQTELREQRVRSWHERESPVGHAFPGDPRRQEQLQGQTAVLTPLGERILGARSWQPD</sequence>
<proteinExistence type="predicted"/>
<dbReference type="Proteomes" id="UP000026714">
    <property type="component" value="Unassembled WGS sequence"/>
</dbReference>
<name>A0A059KGW6_9BURK</name>
<evidence type="ECO:0000313" key="2">
    <source>
        <dbReference type="Proteomes" id="UP000026714"/>
    </source>
</evidence>
<comment type="caution">
    <text evidence="1">The sequence shown here is derived from an EMBL/GenBank/DDBJ whole genome shotgun (WGS) entry which is preliminary data.</text>
</comment>